<sequence length="482" mass="55489">MSMQSRHPQLHHCALSTTRHQKPKEIRSSEDRRKREERPEPYYAPNTAIIGQMCYLPPNLPYVKYTSSKRVLKDVLVDKPCSAFQDLDGLLRQLNRTLGTTYTLDELEISENACGLRDILQYCIDNSYDFGTAYGLLRPRWYRDKFANMVKLFNSLEASDKEMRASSIDRVKGQIIGVHLPPRMKDPWAISHSWMETELQQSVYTPVNGWEWPVPIPRDTTLARIRIELLNLGAEYVWLDVLCFRQKKEGDPEKEALRVEEWRLDVPTIGNVYHQGAVIVHYFSGLGRPFQVGDLDSNRHWLNRAWTLQEISMNSVKGGIASYSEGVANPKVDENGEYIDPDVGRFYIAYNKLYVIAQEVENVFPVLSAMRRCAAMNELDKITGLAYLLRCKPLPQYDVTLTPNQAFSKLLEVTNERYRGDLFFRFPYPGTDADSGRKWAPSWDQVLAASESGLPETKGLYLFEPIRFEPDSCYYPVVVGFQ</sequence>
<evidence type="ECO:0008006" key="4">
    <source>
        <dbReference type="Google" id="ProtNLM"/>
    </source>
</evidence>
<dbReference type="OrthoDB" id="5418601at2759"/>
<dbReference type="GeneID" id="6008961"/>
<evidence type="ECO:0000256" key="1">
    <source>
        <dbReference type="SAM" id="MobiDB-lite"/>
    </source>
</evidence>
<dbReference type="eggNOG" id="ENOG502S6D9">
    <property type="taxonomic scope" value="Eukaryota"/>
</dbReference>
<dbReference type="KEGG" id="cci:CC1G_03488"/>
<organism evidence="2 3">
    <name type="scientific">Coprinopsis cinerea (strain Okayama-7 / 130 / ATCC MYA-4618 / FGSC 9003)</name>
    <name type="common">Inky cap fungus</name>
    <name type="synonym">Hormographiella aspergillata</name>
    <dbReference type="NCBI Taxonomy" id="240176"/>
    <lineage>
        <taxon>Eukaryota</taxon>
        <taxon>Fungi</taxon>
        <taxon>Dikarya</taxon>
        <taxon>Basidiomycota</taxon>
        <taxon>Agaricomycotina</taxon>
        <taxon>Agaricomycetes</taxon>
        <taxon>Agaricomycetidae</taxon>
        <taxon>Agaricales</taxon>
        <taxon>Agaricineae</taxon>
        <taxon>Psathyrellaceae</taxon>
        <taxon>Coprinopsis</taxon>
    </lineage>
</organism>
<feature type="compositionally biased region" description="Basic and acidic residues" evidence="1">
    <location>
        <begin position="23"/>
        <end position="40"/>
    </location>
</feature>
<dbReference type="OMA" id="HAECEDI"/>
<keyword evidence="3" id="KW-1185">Reference proteome</keyword>
<dbReference type="VEuPathDB" id="FungiDB:CC1G_03488"/>
<gene>
    <name evidence="2" type="ORF">CC1G_03488</name>
</gene>
<dbReference type="InParanoid" id="A8NCD0"/>
<evidence type="ECO:0000313" key="3">
    <source>
        <dbReference type="Proteomes" id="UP000001861"/>
    </source>
</evidence>
<dbReference type="EMBL" id="AACS02000009">
    <property type="protein sequence ID" value="EAU89223.2"/>
    <property type="molecule type" value="Genomic_DNA"/>
</dbReference>
<comment type="caution">
    <text evidence="2">The sequence shown here is derived from an EMBL/GenBank/DDBJ whole genome shotgun (WGS) entry which is preliminary data.</text>
</comment>
<dbReference type="RefSeq" id="XP_001832474.2">
    <property type="nucleotide sequence ID" value="XM_001832422.2"/>
</dbReference>
<dbReference type="HOGENOM" id="CLU_016205_0_0_1"/>
<protein>
    <recommendedName>
        <fullName evidence="4">Heterokaryon incompatibility domain-containing protein</fullName>
    </recommendedName>
</protein>
<reference evidence="2 3" key="1">
    <citation type="journal article" date="2010" name="Proc. Natl. Acad. Sci. U.S.A.">
        <title>Insights into evolution of multicellular fungi from the assembled chromosomes of the mushroom Coprinopsis cinerea (Coprinus cinereus).</title>
        <authorList>
            <person name="Stajich J.E."/>
            <person name="Wilke S.K."/>
            <person name="Ahren D."/>
            <person name="Au C.H."/>
            <person name="Birren B.W."/>
            <person name="Borodovsky M."/>
            <person name="Burns C."/>
            <person name="Canback B."/>
            <person name="Casselton L.A."/>
            <person name="Cheng C.K."/>
            <person name="Deng J."/>
            <person name="Dietrich F.S."/>
            <person name="Fargo D.C."/>
            <person name="Farman M.L."/>
            <person name="Gathman A.C."/>
            <person name="Goldberg J."/>
            <person name="Guigo R."/>
            <person name="Hoegger P.J."/>
            <person name="Hooker J.B."/>
            <person name="Huggins A."/>
            <person name="James T.Y."/>
            <person name="Kamada T."/>
            <person name="Kilaru S."/>
            <person name="Kodira C."/>
            <person name="Kues U."/>
            <person name="Kupfer D."/>
            <person name="Kwan H.S."/>
            <person name="Lomsadze A."/>
            <person name="Li W."/>
            <person name="Lilly W.W."/>
            <person name="Ma L.J."/>
            <person name="Mackey A.J."/>
            <person name="Manning G."/>
            <person name="Martin F."/>
            <person name="Muraguchi H."/>
            <person name="Natvig D.O."/>
            <person name="Palmerini H."/>
            <person name="Ramesh M.A."/>
            <person name="Rehmeyer C.J."/>
            <person name="Roe B.A."/>
            <person name="Shenoy N."/>
            <person name="Stanke M."/>
            <person name="Ter-Hovhannisyan V."/>
            <person name="Tunlid A."/>
            <person name="Velagapudi R."/>
            <person name="Vision T.J."/>
            <person name="Zeng Q."/>
            <person name="Zolan M.E."/>
            <person name="Pukkila P.J."/>
        </authorList>
    </citation>
    <scope>NUCLEOTIDE SEQUENCE [LARGE SCALE GENOMIC DNA]</scope>
    <source>
        <strain evidence="3">Okayama-7 / 130 / ATCC MYA-4618 / FGSC 9003</strain>
    </source>
</reference>
<accession>A8NCD0</accession>
<proteinExistence type="predicted"/>
<name>A8NCD0_COPC7</name>
<dbReference type="Proteomes" id="UP000001861">
    <property type="component" value="Unassembled WGS sequence"/>
</dbReference>
<feature type="region of interest" description="Disordered" evidence="1">
    <location>
        <begin position="1"/>
        <end position="42"/>
    </location>
</feature>
<dbReference type="AlphaFoldDB" id="A8NCD0"/>
<evidence type="ECO:0000313" key="2">
    <source>
        <dbReference type="EMBL" id="EAU89223.2"/>
    </source>
</evidence>